<dbReference type="Proteomes" id="UP000478837">
    <property type="component" value="Unassembled WGS sequence"/>
</dbReference>
<evidence type="ECO:0000313" key="2">
    <source>
        <dbReference type="Proteomes" id="UP000478837"/>
    </source>
</evidence>
<keyword evidence="2" id="KW-1185">Reference proteome</keyword>
<dbReference type="EMBL" id="JAAAWP010000006">
    <property type="protein sequence ID" value="NDW22034.1"/>
    <property type="molecule type" value="Genomic_DNA"/>
</dbReference>
<dbReference type="NCBIfam" id="TIGR00661">
    <property type="entry name" value="MJ1255"/>
    <property type="match status" value="1"/>
</dbReference>
<dbReference type="AlphaFoldDB" id="A0A6L9MUV1"/>
<keyword evidence="1" id="KW-0808">Transferase</keyword>
<gene>
    <name evidence="1" type="ORF">GTW09_10915</name>
</gene>
<accession>A0A6L9MUV1</accession>
<sequence>MKLLYGVQGTGNGHIARARIMAAAFAQRNDIDVDFVFSGRAPERYFDMEVFGNYQTLTGLSFIYKDGKVRKWDTVKQANIRQFIGDVKRFNTSQYDLLINDFEPVTAWAAKRQGLPSISISHQAAFAYNVPKSGNSMFDTALMATFAPTKHKIGVHWYHFNQPIIPPFVVDKAISHSKSNHILVYLPFENIDDIRDMLEPLADQTFVCFHPDIEQASTEGHIQWNPTSKVHFHRALQSCGGVVANGGFELSSEALQLGKKLLIKPLHGQFEQLSNVFMLDSLKLCQPLFQLDTDVLEEWLSSPENEPITFPDNANLLIDWIKQGNYSDTKTLCETLWKHVQYGDKTRERLLSLAI</sequence>
<proteinExistence type="predicted"/>
<protein>
    <submittedName>
        <fullName evidence="1">Glycosyltransferase</fullName>
    </submittedName>
</protein>
<dbReference type="GO" id="GO:0016740">
    <property type="term" value="F:transferase activity"/>
    <property type="evidence" value="ECO:0007669"/>
    <property type="project" value="UniProtKB-KW"/>
</dbReference>
<dbReference type="SUPFAM" id="SSF53756">
    <property type="entry name" value="UDP-Glycosyltransferase/glycogen phosphorylase"/>
    <property type="match status" value="1"/>
</dbReference>
<reference evidence="1 2" key="1">
    <citation type="submission" date="2020-01" db="EMBL/GenBank/DDBJ databases">
        <title>Genomes of bacteria type strains.</title>
        <authorList>
            <person name="Chen J."/>
            <person name="Zhu S."/>
            <person name="Yang J."/>
        </authorList>
    </citation>
    <scope>NUCLEOTIDE SEQUENCE [LARGE SCALE GENOMIC DNA]</scope>
    <source>
        <strain evidence="1 2">LMG 22958</strain>
    </source>
</reference>
<dbReference type="RefSeq" id="WP_100970734.1">
    <property type="nucleotide sequence ID" value="NZ_JAAAWP010000006.1"/>
</dbReference>
<dbReference type="InterPro" id="IPR005262">
    <property type="entry name" value="MJ1255-like"/>
</dbReference>
<dbReference type="Pfam" id="PF13528">
    <property type="entry name" value="Glyco_trans_1_3"/>
    <property type="match status" value="1"/>
</dbReference>
<name>A0A6L9MUV1_9ALTE</name>
<organism evidence="1 2">
    <name type="scientific">Alteromonas hispanica</name>
    <dbReference type="NCBI Taxonomy" id="315421"/>
    <lineage>
        <taxon>Bacteria</taxon>
        <taxon>Pseudomonadati</taxon>
        <taxon>Pseudomonadota</taxon>
        <taxon>Gammaproteobacteria</taxon>
        <taxon>Alteromonadales</taxon>
        <taxon>Alteromonadaceae</taxon>
        <taxon>Alteromonas/Salinimonas group</taxon>
        <taxon>Alteromonas</taxon>
    </lineage>
</organism>
<evidence type="ECO:0000313" key="1">
    <source>
        <dbReference type="EMBL" id="NDW22034.1"/>
    </source>
</evidence>
<comment type="caution">
    <text evidence="1">The sequence shown here is derived from an EMBL/GenBank/DDBJ whole genome shotgun (WGS) entry which is preliminary data.</text>
</comment>